<feature type="chain" id="PRO_5044792888" evidence="2">
    <location>
        <begin position="18"/>
        <end position="1135"/>
    </location>
</feature>
<feature type="compositionally biased region" description="Basic and acidic residues" evidence="1">
    <location>
        <begin position="1074"/>
        <end position="1093"/>
    </location>
</feature>
<protein>
    <submittedName>
        <fullName evidence="3">Uncharacterized protein</fullName>
    </submittedName>
</protein>
<feature type="compositionally biased region" description="Basic and acidic residues" evidence="1">
    <location>
        <begin position="1038"/>
        <end position="1064"/>
    </location>
</feature>
<organism evidence="3 4">
    <name type="scientific">Ranatra chinensis</name>
    <dbReference type="NCBI Taxonomy" id="642074"/>
    <lineage>
        <taxon>Eukaryota</taxon>
        <taxon>Metazoa</taxon>
        <taxon>Ecdysozoa</taxon>
        <taxon>Arthropoda</taxon>
        <taxon>Hexapoda</taxon>
        <taxon>Insecta</taxon>
        <taxon>Pterygota</taxon>
        <taxon>Neoptera</taxon>
        <taxon>Paraneoptera</taxon>
        <taxon>Hemiptera</taxon>
        <taxon>Heteroptera</taxon>
        <taxon>Panheteroptera</taxon>
        <taxon>Nepomorpha</taxon>
        <taxon>Nepidae</taxon>
        <taxon>Ranatrinae</taxon>
        <taxon>Ranatra</taxon>
    </lineage>
</organism>
<dbReference type="EMBL" id="JBFDAA010000003">
    <property type="protein sequence ID" value="KAL1138615.1"/>
    <property type="molecule type" value="Genomic_DNA"/>
</dbReference>
<feature type="region of interest" description="Disordered" evidence="1">
    <location>
        <begin position="833"/>
        <end position="1135"/>
    </location>
</feature>
<name>A0ABD0YRK1_9HEMI</name>
<feature type="region of interest" description="Disordered" evidence="1">
    <location>
        <begin position="757"/>
        <end position="776"/>
    </location>
</feature>
<feature type="compositionally biased region" description="Acidic residues" evidence="1">
    <location>
        <begin position="920"/>
        <end position="939"/>
    </location>
</feature>
<feature type="compositionally biased region" description="Basic and acidic residues" evidence="1">
    <location>
        <begin position="887"/>
        <end position="898"/>
    </location>
</feature>
<feature type="signal peptide" evidence="2">
    <location>
        <begin position="1"/>
        <end position="17"/>
    </location>
</feature>
<keyword evidence="4" id="KW-1185">Reference proteome</keyword>
<sequence>MGLMLSVLVFSVGVVEALSCLDHFRRGYVPLRVAAQRKKAASANLPAVGQTSECHDPILSQHADSNLTSIPEPAATPPNEFYSALPDVEATCPELVGSENVASKETPGQKLGESTETPLVQEQNALTADDVNFFKCFKKQVSNSDFEPPESCKIVAPEELQSVGEESRESDVTFFKCFQKQISSSDLEFAGRAAGEDHAAHAAPVHEQIIEEYPLQQSPVQLMDSHDINLPVATKTEFQPRSHSLESSHTDKTLGFDHSEYKATGDIIDPALPQGDTFGHETEIWEVCQNYRLPEDQVSYLIDETRTSDVGVHLEDALGSVYVADLIDSEAMAPDTATGITALEELTPGGEVRDEEICKEEVAFAHDAESLSEMQLLCSNVEEHSYEPTESRETTEMLAKEIEIEEECNEEINTSSDFEDVKTADHIFMDDKAAIPEKEDVEEIRRMAEEVMEEKRLLDLKDGRSKEEEKISGPEPQAEIICLQDDDKMLTVGIPEIKPSGTKDASHPDESHVCVDRKEECAIHKEAPTKIMPTGADCGVLDEDAADLTELIGHFEPIELCSANEVIHTTVEVLGQPTLSEVKSDRASAILTVLSEEDEMIESSEYLNHPEEVGAYPENGISQTERGHVQTILSTGNNHEVTATELKESKEILGSSDEIGDHDLIEIVRTGTDLQQATREMLKEDLEHETIESELLAIGSTSEPCGDGITRDLMAEDVLPANQKNPNIEKAVEGSISQQKIITSSGRDEEMEASSEEEIAYGSEEESEQDEECLESEDAIYQREKCDATQVEGKDKVEEESDVGIDMKRTCQDTVPTKEGDIIQNLLRARSVEEEISSGDEEVGVEVEEVEEEIGEEVDEEEIEEISYEEEVEEEVEEAPVHLGLAHSREVEEIEAKSPDVPSLKATTPVSAGRTLREDLECEEDVEEDEESYEDEDGDHIEVISSKVSSESSDHKESPKSEKVLHRSISDHTEVIKSPPSDETSHETICEVEGALCTETGVSEKNQSFSEPAETQKGITRKENTIEIGSGSSGTARSSEDIDCAKGEKEDSFERSKGNVKVEPDVSQISFQDKGQRQVELHRDHSSDETRSSEEEEDINEAIDVAPRSTSRTGEAGGSQDQAFWVRDLHHHHDD</sequence>
<gene>
    <name evidence="3" type="ORF">AAG570_008678</name>
</gene>
<accession>A0ABD0YRK1</accession>
<evidence type="ECO:0000256" key="1">
    <source>
        <dbReference type="SAM" id="MobiDB-lite"/>
    </source>
</evidence>
<evidence type="ECO:0000256" key="2">
    <source>
        <dbReference type="SAM" id="SignalP"/>
    </source>
</evidence>
<dbReference type="Proteomes" id="UP001558652">
    <property type="component" value="Unassembled WGS sequence"/>
</dbReference>
<reference evidence="3 4" key="1">
    <citation type="submission" date="2024-07" db="EMBL/GenBank/DDBJ databases">
        <title>Chromosome-level genome assembly of the water stick insect Ranatra chinensis (Heteroptera: Nepidae).</title>
        <authorList>
            <person name="Liu X."/>
        </authorList>
    </citation>
    <scope>NUCLEOTIDE SEQUENCE [LARGE SCALE GENOMIC DNA]</scope>
    <source>
        <strain evidence="3">Cailab_2021Rc</strain>
        <tissue evidence="3">Muscle</tissue>
    </source>
</reference>
<evidence type="ECO:0000313" key="4">
    <source>
        <dbReference type="Proteomes" id="UP001558652"/>
    </source>
</evidence>
<feature type="compositionally biased region" description="Acidic residues" evidence="1">
    <location>
        <begin position="834"/>
        <end position="878"/>
    </location>
</feature>
<feature type="compositionally biased region" description="Basic and acidic residues" evidence="1">
    <location>
        <begin position="952"/>
        <end position="975"/>
    </location>
</feature>
<comment type="caution">
    <text evidence="3">The sequence shown here is derived from an EMBL/GenBank/DDBJ whole genome shotgun (WGS) entry which is preliminary data.</text>
</comment>
<dbReference type="AlphaFoldDB" id="A0ABD0YRK1"/>
<proteinExistence type="predicted"/>
<keyword evidence="2" id="KW-0732">Signal</keyword>
<evidence type="ECO:0000313" key="3">
    <source>
        <dbReference type="EMBL" id="KAL1138615.1"/>
    </source>
</evidence>
<feature type="compositionally biased region" description="Polar residues" evidence="1">
    <location>
        <begin position="1000"/>
        <end position="1010"/>
    </location>
</feature>